<keyword evidence="1" id="KW-1133">Transmembrane helix</keyword>
<organism evidence="2 3">
    <name type="scientific">Naumannella halotolerans</name>
    <dbReference type="NCBI Taxonomy" id="993414"/>
    <lineage>
        <taxon>Bacteria</taxon>
        <taxon>Bacillati</taxon>
        <taxon>Actinomycetota</taxon>
        <taxon>Actinomycetes</taxon>
        <taxon>Propionibacteriales</taxon>
        <taxon>Propionibacteriaceae</taxon>
        <taxon>Naumannella</taxon>
    </lineage>
</organism>
<comment type="caution">
    <text evidence="2">The sequence shown here is derived from an EMBL/GenBank/DDBJ whole genome shotgun (WGS) entry which is preliminary data.</text>
</comment>
<keyword evidence="3" id="KW-1185">Reference proteome</keyword>
<sequence>MRFRASRLLDPGGTGRPVQPWAAVAGWAALLLPLPAVVWRLAMVAGVPTGFADAEFPGR</sequence>
<dbReference type="EMBL" id="SOAW01000004">
    <property type="protein sequence ID" value="TDT29093.1"/>
    <property type="molecule type" value="Genomic_DNA"/>
</dbReference>
<feature type="transmembrane region" description="Helical" evidence="1">
    <location>
        <begin position="21"/>
        <end position="42"/>
    </location>
</feature>
<gene>
    <name evidence="2" type="ORF">CLV29_3187</name>
</gene>
<proteinExistence type="predicted"/>
<dbReference type="Proteomes" id="UP000295371">
    <property type="component" value="Unassembled WGS sequence"/>
</dbReference>
<protein>
    <submittedName>
        <fullName evidence="2">Uncharacterized protein</fullName>
    </submittedName>
</protein>
<dbReference type="RefSeq" id="WP_133756087.1">
    <property type="nucleotide sequence ID" value="NZ_SOAW01000004.1"/>
</dbReference>
<keyword evidence="1" id="KW-0812">Transmembrane</keyword>
<dbReference type="AlphaFoldDB" id="A0A4R7IYR9"/>
<accession>A0A4R7IYR9</accession>
<reference evidence="2 3" key="1">
    <citation type="submission" date="2019-03" db="EMBL/GenBank/DDBJ databases">
        <title>Genomic Encyclopedia of Archaeal and Bacterial Type Strains, Phase II (KMG-II): from individual species to whole genera.</title>
        <authorList>
            <person name="Goeker M."/>
        </authorList>
    </citation>
    <scope>NUCLEOTIDE SEQUENCE [LARGE SCALE GENOMIC DNA]</scope>
    <source>
        <strain evidence="2 3">DSM 24323</strain>
    </source>
</reference>
<name>A0A4R7IYR9_9ACTN</name>
<evidence type="ECO:0000313" key="2">
    <source>
        <dbReference type="EMBL" id="TDT29093.1"/>
    </source>
</evidence>
<evidence type="ECO:0000313" key="3">
    <source>
        <dbReference type="Proteomes" id="UP000295371"/>
    </source>
</evidence>
<evidence type="ECO:0000256" key="1">
    <source>
        <dbReference type="SAM" id="Phobius"/>
    </source>
</evidence>
<keyword evidence="1" id="KW-0472">Membrane</keyword>